<dbReference type="Proteomes" id="UP000036867">
    <property type="component" value="Unassembled WGS sequence"/>
</dbReference>
<dbReference type="InterPro" id="IPR011009">
    <property type="entry name" value="Kinase-like_dom_sf"/>
</dbReference>
<organism evidence="2 3">
    <name type="scientific">Viridibacillus arvi</name>
    <dbReference type="NCBI Taxonomy" id="263475"/>
    <lineage>
        <taxon>Bacteria</taxon>
        <taxon>Bacillati</taxon>
        <taxon>Bacillota</taxon>
        <taxon>Bacilli</taxon>
        <taxon>Bacillales</taxon>
        <taxon>Caryophanaceae</taxon>
        <taxon>Viridibacillus</taxon>
    </lineage>
</organism>
<feature type="domain" description="Aminoglycoside phosphotransferase" evidence="1">
    <location>
        <begin position="27"/>
        <end position="236"/>
    </location>
</feature>
<dbReference type="AlphaFoldDB" id="A0A0M0LB97"/>
<evidence type="ECO:0000313" key="2">
    <source>
        <dbReference type="EMBL" id="KOO48324.1"/>
    </source>
</evidence>
<accession>A0A0M0LB97</accession>
<dbReference type="OrthoDB" id="1995894at2"/>
<dbReference type="PANTHER" id="PTHR21310:SF15">
    <property type="entry name" value="AMINOGLYCOSIDE PHOSPHOTRANSFERASE DOMAIN-CONTAINING PROTEIN"/>
    <property type="match status" value="1"/>
</dbReference>
<dbReference type="InterPro" id="IPR002575">
    <property type="entry name" value="Aminoglycoside_PTrfase"/>
</dbReference>
<dbReference type="STRING" id="263475.AMD00_18165"/>
<dbReference type="Pfam" id="PF01636">
    <property type="entry name" value="APH"/>
    <property type="match status" value="1"/>
</dbReference>
<dbReference type="InterPro" id="IPR051678">
    <property type="entry name" value="AGP_Transferase"/>
</dbReference>
<dbReference type="SUPFAM" id="SSF56112">
    <property type="entry name" value="Protein kinase-like (PK-like)"/>
    <property type="match status" value="1"/>
</dbReference>
<evidence type="ECO:0000313" key="3">
    <source>
        <dbReference type="Proteomes" id="UP000036867"/>
    </source>
</evidence>
<reference evidence="3" key="1">
    <citation type="submission" date="2015-08" db="EMBL/GenBank/DDBJ databases">
        <title>Fjat-10028 dsm 16317.</title>
        <authorList>
            <person name="Liu B."/>
            <person name="Wang J."/>
            <person name="Zhu Y."/>
            <person name="Liu G."/>
            <person name="Chen Q."/>
            <person name="Chen Z."/>
            <person name="Lan J."/>
            <person name="Che J."/>
            <person name="Ge C."/>
            <person name="Shi H."/>
            <person name="Pan Z."/>
            <person name="Liu X."/>
        </authorList>
    </citation>
    <scope>NUCLEOTIDE SEQUENCE [LARGE SCALE GENOMIC DNA]</scope>
    <source>
        <strain evidence="3">DSM 16317</strain>
    </source>
</reference>
<dbReference type="EMBL" id="LILB01000007">
    <property type="protein sequence ID" value="KOO48324.1"/>
    <property type="molecule type" value="Genomic_DNA"/>
</dbReference>
<name>A0A0M0LB97_9BACL</name>
<proteinExistence type="predicted"/>
<dbReference type="PATRIC" id="fig|263475.3.peg.2473"/>
<dbReference type="GeneID" id="301138023"/>
<sequence>MNLQFLFKDPIKETLELSPGYEEHASDVWLVKTNNQEVVVRSSKMKEDPNNEFWWGCKKLFGIDPRQVYELEHVNNTLSKLTSIPIPRVIDKGRILTKEFVVVEKLKGQIVGSFIDQPSSVLQSFGEGLAKIHRHKENFVGNPSRSFQVSLKEFNQHMKDALIELVTRFHFKEERIKSMLPEINNLINGLPKPEYSTFVLVDMDPTQFLSDGREITGLVDTEAYVIAPRELDFIALEYVLDVKSAQDFKKGYERVMEIPNLTKCRMPYRYLYRLLEVQGSVDIEGWMGHKTLF</sequence>
<dbReference type="RefSeq" id="WP_053418459.1">
    <property type="nucleotide sequence ID" value="NZ_LILB01000007.1"/>
</dbReference>
<evidence type="ECO:0000259" key="1">
    <source>
        <dbReference type="Pfam" id="PF01636"/>
    </source>
</evidence>
<keyword evidence="3" id="KW-1185">Reference proteome</keyword>
<dbReference type="PANTHER" id="PTHR21310">
    <property type="entry name" value="AMINOGLYCOSIDE PHOSPHOTRANSFERASE-RELATED-RELATED"/>
    <property type="match status" value="1"/>
</dbReference>
<protein>
    <recommendedName>
        <fullName evidence="1">Aminoglycoside phosphotransferase domain-containing protein</fullName>
    </recommendedName>
</protein>
<comment type="caution">
    <text evidence="2">The sequence shown here is derived from an EMBL/GenBank/DDBJ whole genome shotgun (WGS) entry which is preliminary data.</text>
</comment>
<gene>
    <name evidence="2" type="ORF">AMD00_18165</name>
</gene>